<keyword evidence="5" id="KW-0249">Electron transport</keyword>
<keyword evidence="14" id="KW-1185">Reference proteome</keyword>
<dbReference type="GO" id="GO:0006879">
    <property type="term" value="P:intracellular iron ion homeostasis"/>
    <property type="evidence" value="ECO:0007669"/>
    <property type="project" value="TreeGrafter"/>
</dbReference>
<dbReference type="CDD" id="cd06186">
    <property type="entry name" value="NOX_Duox_like_FAD_NADP"/>
    <property type="match status" value="1"/>
</dbReference>
<accession>A0A9P6CL94</accession>
<dbReference type="InterPro" id="IPR013112">
    <property type="entry name" value="FAD-bd_8"/>
</dbReference>
<keyword evidence="7" id="KW-0560">Oxidoreductase</keyword>
<keyword evidence="10" id="KW-0325">Glycoprotein</keyword>
<dbReference type="GO" id="GO:0005886">
    <property type="term" value="C:plasma membrane"/>
    <property type="evidence" value="ECO:0007669"/>
    <property type="project" value="TreeGrafter"/>
</dbReference>
<dbReference type="Gene3D" id="3.40.50.80">
    <property type="entry name" value="Nucleotide-binding domain of ferredoxin-NADP reductase (FNR) module"/>
    <property type="match status" value="1"/>
</dbReference>
<feature type="domain" description="FAD-binding FR-type" evidence="12">
    <location>
        <begin position="307"/>
        <end position="443"/>
    </location>
</feature>
<reference evidence="13" key="1">
    <citation type="submission" date="2020-11" db="EMBL/GenBank/DDBJ databases">
        <authorList>
            <consortium name="DOE Joint Genome Institute"/>
            <person name="Ahrendt S."/>
            <person name="Riley R."/>
            <person name="Andreopoulos W."/>
            <person name="Labutti K."/>
            <person name="Pangilinan J."/>
            <person name="Ruiz-Duenas F.J."/>
            <person name="Barrasa J.M."/>
            <person name="Sanchez-Garcia M."/>
            <person name="Camarero S."/>
            <person name="Miyauchi S."/>
            <person name="Serrano A."/>
            <person name="Linde D."/>
            <person name="Babiker R."/>
            <person name="Drula E."/>
            <person name="Ayuso-Fernandez I."/>
            <person name="Pacheco R."/>
            <person name="Padilla G."/>
            <person name="Ferreira P."/>
            <person name="Barriuso J."/>
            <person name="Kellner H."/>
            <person name="Castanera R."/>
            <person name="Alfaro M."/>
            <person name="Ramirez L."/>
            <person name="Pisabarro A.G."/>
            <person name="Kuo A."/>
            <person name="Tritt A."/>
            <person name="Lipzen A."/>
            <person name="He G."/>
            <person name="Yan M."/>
            <person name="Ng V."/>
            <person name="Cullen D."/>
            <person name="Martin F."/>
            <person name="Rosso M.-N."/>
            <person name="Henrissat B."/>
            <person name="Hibbett D."/>
            <person name="Martinez A.T."/>
            <person name="Grigoriev I.V."/>
        </authorList>
    </citation>
    <scope>NUCLEOTIDE SEQUENCE</scope>
    <source>
        <strain evidence="13">CBS 247.69</strain>
    </source>
</reference>
<keyword evidence="8" id="KW-0406">Ion transport</keyword>
<dbReference type="InterPro" id="IPR039261">
    <property type="entry name" value="FNR_nucleotide-bd"/>
</dbReference>
<evidence type="ECO:0000256" key="6">
    <source>
        <dbReference type="ARBA" id="ARBA00022989"/>
    </source>
</evidence>
<feature type="transmembrane region" description="Helical" evidence="11">
    <location>
        <begin position="220"/>
        <end position="238"/>
    </location>
</feature>
<feature type="transmembrane region" description="Helical" evidence="11">
    <location>
        <begin position="250"/>
        <end position="269"/>
    </location>
</feature>
<gene>
    <name evidence="13" type="ORF">BDZ94DRAFT_473760</name>
</gene>
<dbReference type="GO" id="GO:0015677">
    <property type="term" value="P:copper ion import"/>
    <property type="evidence" value="ECO:0007669"/>
    <property type="project" value="TreeGrafter"/>
</dbReference>
<dbReference type="SFLD" id="SFLDG01168">
    <property type="entry name" value="Ferric_reductase_subgroup_(FRE"/>
    <property type="match status" value="1"/>
</dbReference>
<dbReference type="GO" id="GO:0006826">
    <property type="term" value="P:iron ion transport"/>
    <property type="evidence" value="ECO:0007669"/>
    <property type="project" value="TreeGrafter"/>
</dbReference>
<dbReference type="Proteomes" id="UP000807353">
    <property type="component" value="Unassembled WGS sequence"/>
</dbReference>
<dbReference type="Pfam" id="PF01794">
    <property type="entry name" value="Ferric_reduct"/>
    <property type="match status" value="1"/>
</dbReference>
<dbReference type="EMBL" id="MU150253">
    <property type="protein sequence ID" value="KAF9464528.1"/>
    <property type="molecule type" value="Genomic_DNA"/>
</dbReference>
<dbReference type="InterPro" id="IPR051410">
    <property type="entry name" value="Ferric/Cupric_Reductase"/>
</dbReference>
<dbReference type="PROSITE" id="PS51384">
    <property type="entry name" value="FAD_FR"/>
    <property type="match status" value="1"/>
</dbReference>
<dbReference type="PANTHER" id="PTHR32361:SF9">
    <property type="entry name" value="FERRIC REDUCTASE TRANSMEMBRANE COMPONENT 3-RELATED"/>
    <property type="match status" value="1"/>
</dbReference>
<evidence type="ECO:0000256" key="5">
    <source>
        <dbReference type="ARBA" id="ARBA00022982"/>
    </source>
</evidence>
<evidence type="ECO:0000256" key="8">
    <source>
        <dbReference type="ARBA" id="ARBA00023065"/>
    </source>
</evidence>
<dbReference type="GO" id="GO:0000293">
    <property type="term" value="F:ferric-chelate reductase activity"/>
    <property type="evidence" value="ECO:0007669"/>
    <property type="project" value="UniProtKB-ARBA"/>
</dbReference>
<evidence type="ECO:0000256" key="11">
    <source>
        <dbReference type="SAM" id="Phobius"/>
    </source>
</evidence>
<name>A0A9P6CL94_9AGAR</name>
<evidence type="ECO:0000256" key="1">
    <source>
        <dbReference type="ARBA" id="ARBA00004141"/>
    </source>
</evidence>
<evidence type="ECO:0000256" key="7">
    <source>
        <dbReference type="ARBA" id="ARBA00023002"/>
    </source>
</evidence>
<evidence type="ECO:0000259" key="12">
    <source>
        <dbReference type="PROSITE" id="PS51384"/>
    </source>
</evidence>
<dbReference type="Pfam" id="PF08022">
    <property type="entry name" value="FAD_binding_8"/>
    <property type="match status" value="1"/>
</dbReference>
<feature type="transmembrane region" description="Helical" evidence="11">
    <location>
        <begin position="43"/>
        <end position="65"/>
    </location>
</feature>
<keyword evidence="4 11" id="KW-0812">Transmembrane</keyword>
<dbReference type="InterPro" id="IPR017927">
    <property type="entry name" value="FAD-bd_FR_type"/>
</dbReference>
<evidence type="ECO:0000256" key="2">
    <source>
        <dbReference type="ARBA" id="ARBA00006278"/>
    </source>
</evidence>
<keyword evidence="9 11" id="KW-0472">Membrane</keyword>
<organism evidence="13 14">
    <name type="scientific">Collybia nuda</name>
    <dbReference type="NCBI Taxonomy" id="64659"/>
    <lineage>
        <taxon>Eukaryota</taxon>
        <taxon>Fungi</taxon>
        <taxon>Dikarya</taxon>
        <taxon>Basidiomycota</taxon>
        <taxon>Agaricomycotina</taxon>
        <taxon>Agaricomycetes</taxon>
        <taxon>Agaricomycetidae</taxon>
        <taxon>Agaricales</taxon>
        <taxon>Tricholomatineae</taxon>
        <taxon>Clitocybaceae</taxon>
        <taxon>Collybia</taxon>
    </lineage>
</organism>
<protein>
    <submittedName>
        <fullName evidence="13">Iron reductase</fullName>
    </submittedName>
</protein>
<feature type="transmembrane region" description="Helical" evidence="11">
    <location>
        <begin position="110"/>
        <end position="133"/>
    </location>
</feature>
<comment type="similarity">
    <text evidence="2">Belongs to the ferric reductase (FRE) family.</text>
</comment>
<dbReference type="AlphaFoldDB" id="A0A9P6CL94"/>
<evidence type="ECO:0000256" key="3">
    <source>
        <dbReference type="ARBA" id="ARBA00022448"/>
    </source>
</evidence>
<dbReference type="SFLD" id="SFLDS00052">
    <property type="entry name" value="Ferric_Reductase_Domain"/>
    <property type="match status" value="1"/>
</dbReference>
<comment type="subcellular location">
    <subcellularLocation>
        <location evidence="1">Membrane</location>
        <topology evidence="1">Multi-pass membrane protein</topology>
    </subcellularLocation>
</comment>
<dbReference type="InterPro" id="IPR013121">
    <property type="entry name" value="Fe_red_NAD-bd_6"/>
</dbReference>
<keyword evidence="6 11" id="KW-1133">Transmembrane helix</keyword>
<comment type="caution">
    <text evidence="13">The sequence shown here is derived from an EMBL/GenBank/DDBJ whole genome shotgun (WGS) entry which is preliminary data.</text>
</comment>
<dbReference type="Pfam" id="PF08030">
    <property type="entry name" value="NAD_binding_6"/>
    <property type="match status" value="1"/>
</dbReference>
<evidence type="ECO:0000313" key="14">
    <source>
        <dbReference type="Proteomes" id="UP000807353"/>
    </source>
</evidence>
<evidence type="ECO:0000256" key="10">
    <source>
        <dbReference type="ARBA" id="ARBA00023180"/>
    </source>
</evidence>
<keyword evidence="3" id="KW-0813">Transport</keyword>
<dbReference type="OrthoDB" id="4494341at2759"/>
<dbReference type="PANTHER" id="PTHR32361">
    <property type="entry name" value="FERRIC/CUPRIC REDUCTASE TRANSMEMBRANE COMPONENT"/>
    <property type="match status" value="1"/>
</dbReference>
<evidence type="ECO:0000256" key="9">
    <source>
        <dbReference type="ARBA" id="ARBA00023136"/>
    </source>
</evidence>
<dbReference type="InterPro" id="IPR013130">
    <property type="entry name" value="Fe3_Rdtase_TM_dom"/>
</dbReference>
<dbReference type="SUPFAM" id="SSF52343">
    <property type="entry name" value="Ferredoxin reductase-like, C-terminal NADP-linked domain"/>
    <property type="match status" value="1"/>
</dbReference>
<proteinExistence type="inferred from homology"/>
<evidence type="ECO:0000313" key="13">
    <source>
        <dbReference type="EMBL" id="KAF9464528.1"/>
    </source>
</evidence>
<sequence>MASPTLDLLARLVPNATTPLYSRQTPDPDRIPRIAQAAAYRDRTYYCIAAFVGIVSIFNWTSWLLQGRLSSSRKEPRSRGAVSLKRLPAALMNAFRALAFRQTLRIGSLYTINVSEFALTAGYITLVFTLSMMNSTNLEGVAYDAKYWANTAGSIASTQLSFMVALGMKNNIISFLTGISFDKLNDLHRMTARVLCVLIWVHAGGRAKLGLIDANSPSHAWLQCGLLAASSLTVLSIVSLRPIRERNYELFLLIHFLLAFIILLAAYFHTEGGSELGQYVWPAFVVWGTDRVLRGVRIVVFNFGNFIRKGAAELNAHVDIISPRFLRIRLQRPTHLRWAPGQSVYLTLPSVSTFPLEAHPFTISTVHSVPEMDEEVLGIDEKESNSSPPSSLVRSQESSSRMKQLVFLVRVRSGFSQRLLQAAESDKSFTAFLDGPYSSPPLLRGFETVILIAGGSGVAFTLPLLLDLVHRSAKNPSSIQRIVFVWAIRDIGHVEWISDALVPVMRKVPASISLEVRLAVTGVIESQSRDDDSAKEDPEIKIVGKTKTDIQLLGMPRVHIQRGRPDVKLLMQEEINRAAGDISVNVCGSHGLASTVRSSLSSPRFLDVLKGGPSVTLHVESA</sequence>
<evidence type="ECO:0000256" key="4">
    <source>
        <dbReference type="ARBA" id="ARBA00022692"/>
    </source>
</evidence>